<feature type="domain" description="MobA-like NTP transferase" evidence="2">
    <location>
        <begin position="3"/>
        <end position="128"/>
    </location>
</feature>
<sequence length="247" mass="28051">MNAIILAGEKKNENFKALENKALLKINDRYMIDYVLDSVRKVSYIDKIAVVGDKEQLSKALQGKADYIIQGTESIVDNIILALEEFSQDEEILLLTCDIPMITPEAIEHFIENAKQKNVDLCYSIVEKSTNDEKYPEAKRTYAKLKEGQFTGGNVFYFKPEIRDRCREFVDEMLKHRKNPAKMARTLGIMFLLKLSLGMLTIDAIKKKCDSLLNINAGVVISPYPEIGNDVDKTSDIELVEKYLSAL</sequence>
<dbReference type="PANTHER" id="PTHR19136">
    <property type="entry name" value="MOLYBDENUM COFACTOR GUANYLYLTRANSFERASE"/>
    <property type="match status" value="1"/>
</dbReference>
<dbReference type="Gene3D" id="3.90.550.10">
    <property type="entry name" value="Spore Coat Polysaccharide Biosynthesis Protein SpsA, Chain A"/>
    <property type="match status" value="1"/>
</dbReference>
<evidence type="ECO:0000259" key="2">
    <source>
        <dbReference type="Pfam" id="PF12804"/>
    </source>
</evidence>
<name>A0A1M6BTS7_9FIRM</name>
<dbReference type="Proteomes" id="UP000184442">
    <property type="component" value="Unassembled WGS sequence"/>
</dbReference>
<dbReference type="GO" id="GO:0016779">
    <property type="term" value="F:nucleotidyltransferase activity"/>
    <property type="evidence" value="ECO:0007669"/>
    <property type="project" value="TreeGrafter"/>
</dbReference>
<dbReference type="EMBL" id="FQZS01000004">
    <property type="protein sequence ID" value="SHI52130.1"/>
    <property type="molecule type" value="Genomic_DNA"/>
</dbReference>
<dbReference type="PANTHER" id="PTHR19136:SF81">
    <property type="entry name" value="MOLYBDENUM COFACTOR GUANYLYLTRANSFERASE"/>
    <property type="match status" value="1"/>
</dbReference>
<accession>A0A1M6BTS7</accession>
<evidence type="ECO:0000256" key="1">
    <source>
        <dbReference type="ARBA" id="ARBA00022679"/>
    </source>
</evidence>
<protein>
    <submittedName>
        <fullName evidence="3">MobA-like NTP transferase domain-containing protein</fullName>
    </submittedName>
</protein>
<dbReference type="InterPro" id="IPR025877">
    <property type="entry name" value="MobA-like_NTP_Trfase"/>
</dbReference>
<evidence type="ECO:0000313" key="4">
    <source>
        <dbReference type="Proteomes" id="UP000184442"/>
    </source>
</evidence>
<dbReference type="OrthoDB" id="159246at2"/>
<gene>
    <name evidence="3" type="ORF">SAMN02745176_00531</name>
</gene>
<proteinExistence type="predicted"/>
<keyword evidence="1 3" id="KW-0808">Transferase</keyword>
<dbReference type="SUPFAM" id="SSF53448">
    <property type="entry name" value="Nucleotide-diphospho-sugar transferases"/>
    <property type="match status" value="1"/>
</dbReference>
<dbReference type="RefSeq" id="WP_073024246.1">
    <property type="nucleotide sequence ID" value="NZ_FQZS01000004.1"/>
</dbReference>
<dbReference type="Pfam" id="PF12804">
    <property type="entry name" value="NTP_transf_3"/>
    <property type="match status" value="1"/>
</dbReference>
<dbReference type="AlphaFoldDB" id="A0A1M6BTS7"/>
<dbReference type="STRING" id="1122184.SAMN02745176_00531"/>
<evidence type="ECO:0000313" key="3">
    <source>
        <dbReference type="EMBL" id="SHI52130.1"/>
    </source>
</evidence>
<reference evidence="3 4" key="1">
    <citation type="submission" date="2016-11" db="EMBL/GenBank/DDBJ databases">
        <authorList>
            <person name="Jaros S."/>
            <person name="Januszkiewicz K."/>
            <person name="Wedrychowicz H."/>
        </authorList>
    </citation>
    <scope>NUCLEOTIDE SEQUENCE [LARGE SCALE GENOMIC DNA]</scope>
    <source>
        <strain evidence="3 4">DSM 19022</strain>
    </source>
</reference>
<keyword evidence="4" id="KW-1185">Reference proteome</keyword>
<dbReference type="InterPro" id="IPR029044">
    <property type="entry name" value="Nucleotide-diphossugar_trans"/>
</dbReference>
<organism evidence="3 4">
    <name type="scientific">Lutispora thermophila DSM 19022</name>
    <dbReference type="NCBI Taxonomy" id="1122184"/>
    <lineage>
        <taxon>Bacteria</taxon>
        <taxon>Bacillati</taxon>
        <taxon>Bacillota</taxon>
        <taxon>Clostridia</taxon>
        <taxon>Lutisporales</taxon>
        <taxon>Lutisporaceae</taxon>
        <taxon>Lutispora</taxon>
    </lineage>
</organism>